<dbReference type="Gene3D" id="3.30.420.10">
    <property type="entry name" value="Ribonuclease H-like superfamily/Ribonuclease H"/>
    <property type="match status" value="1"/>
</dbReference>
<dbReference type="GO" id="GO:0005737">
    <property type="term" value="C:cytoplasm"/>
    <property type="evidence" value="ECO:0007669"/>
    <property type="project" value="UniProtKB-SubCell"/>
</dbReference>
<dbReference type="GO" id="GO:0004523">
    <property type="term" value="F:RNA-DNA hybrid ribonuclease activity"/>
    <property type="evidence" value="ECO:0007669"/>
    <property type="project" value="UniProtKB-UniRule"/>
</dbReference>
<dbReference type="NCBIfam" id="NF000594">
    <property type="entry name" value="PRK00015.1-1"/>
    <property type="match status" value="1"/>
</dbReference>
<keyword evidence="11 14" id="KW-0255">Endonuclease</keyword>
<dbReference type="GO" id="GO:0003723">
    <property type="term" value="F:RNA binding"/>
    <property type="evidence" value="ECO:0007669"/>
    <property type="project" value="UniProtKB-UniRule"/>
</dbReference>
<dbReference type="PANTHER" id="PTHR10954">
    <property type="entry name" value="RIBONUCLEASE H2 SUBUNIT A"/>
    <property type="match status" value="1"/>
</dbReference>
<dbReference type="EMBL" id="UGZE01000001">
    <property type="protein sequence ID" value="SUJ20464.1"/>
    <property type="molecule type" value="Genomic_DNA"/>
</dbReference>
<comment type="cofactor">
    <cofactor evidence="14 15">
        <name>Mn(2+)</name>
        <dbReference type="ChEBI" id="CHEBI:29035"/>
    </cofactor>
    <cofactor evidence="14 15">
        <name>Mg(2+)</name>
        <dbReference type="ChEBI" id="CHEBI:18420"/>
    </cofactor>
    <text evidence="14 15">Manganese or magnesium. Binds 1 divalent metal ion per monomer in the absence of substrate. May bind a second metal ion after substrate binding.</text>
</comment>
<dbReference type="PANTHER" id="PTHR10954:SF18">
    <property type="entry name" value="RIBONUCLEASE HII"/>
    <property type="match status" value="1"/>
</dbReference>
<feature type="binding site" evidence="14 15">
    <location>
        <position position="90"/>
    </location>
    <ligand>
        <name>a divalent metal cation</name>
        <dbReference type="ChEBI" id="CHEBI:60240"/>
    </ligand>
</feature>
<reference evidence="18 19" key="1">
    <citation type="submission" date="2018-06" db="EMBL/GenBank/DDBJ databases">
        <authorList>
            <consortium name="Pathogen Informatics"/>
            <person name="Doyle S."/>
        </authorList>
    </citation>
    <scope>NUCLEOTIDE SEQUENCE [LARGE SCALE GENOMIC DNA]</scope>
    <source>
        <strain evidence="18 19">NCTC12413</strain>
    </source>
</reference>
<evidence type="ECO:0000256" key="5">
    <source>
        <dbReference type="ARBA" id="ARBA00007383"/>
    </source>
</evidence>
<dbReference type="GO" id="GO:0030145">
    <property type="term" value="F:manganese ion binding"/>
    <property type="evidence" value="ECO:0007669"/>
    <property type="project" value="UniProtKB-UniRule"/>
</dbReference>
<evidence type="ECO:0000256" key="12">
    <source>
        <dbReference type="ARBA" id="ARBA00022801"/>
    </source>
</evidence>
<evidence type="ECO:0000256" key="6">
    <source>
        <dbReference type="ARBA" id="ARBA00012180"/>
    </source>
</evidence>
<keyword evidence="9 14" id="KW-0540">Nuclease</keyword>
<evidence type="ECO:0000256" key="1">
    <source>
        <dbReference type="ARBA" id="ARBA00000077"/>
    </source>
</evidence>
<keyword evidence="10 14" id="KW-0479">Metal-binding</keyword>
<dbReference type="CDD" id="cd07182">
    <property type="entry name" value="RNase_HII_bacteria_HII_like"/>
    <property type="match status" value="1"/>
</dbReference>
<dbReference type="InterPro" id="IPR022898">
    <property type="entry name" value="RNase_HII"/>
</dbReference>
<dbReference type="STRING" id="1212545.SARL_11446"/>
<keyword evidence="12 14" id="KW-0378">Hydrolase</keyword>
<evidence type="ECO:0000256" key="16">
    <source>
        <dbReference type="RuleBase" id="RU003515"/>
    </source>
</evidence>
<evidence type="ECO:0000256" key="4">
    <source>
        <dbReference type="ARBA" id="ARBA00004496"/>
    </source>
</evidence>
<sequence>MFLKKLSVTILSKQTIKDIKKELQTITSLESLAQSEHQLDERKGVKLAITQRQKQLEKDVRLREQYVEMTQFETNIAKQHQDAVICGIDEVGRGPLAGPVVTCAVILDPTYDFIGINDSKQLSADKRQQLQQEIQTNALDYAYGVASVKEIDTLNIYQATKLAMLRAVQKLTVTPSHLLIDAMEIDTDIAQTSLIKGDARSISIAAASILAKEYRDQYMKDLAETYPGYAFEKNVGYGTQAHLDGITRYGVTEVHRKSFEPIKSKVKNLEI</sequence>
<dbReference type="HAMAP" id="MF_00052_B">
    <property type="entry name" value="RNase_HII_B"/>
    <property type="match status" value="1"/>
</dbReference>
<dbReference type="OrthoDB" id="9803420at2"/>
<dbReference type="SUPFAM" id="SSF53098">
    <property type="entry name" value="Ribonuclease H-like"/>
    <property type="match status" value="1"/>
</dbReference>
<evidence type="ECO:0000256" key="2">
    <source>
        <dbReference type="ARBA" id="ARBA00001946"/>
    </source>
</evidence>
<dbReference type="GO" id="GO:0032299">
    <property type="term" value="C:ribonuclease H2 complex"/>
    <property type="evidence" value="ECO:0007669"/>
    <property type="project" value="TreeGrafter"/>
</dbReference>
<evidence type="ECO:0000256" key="7">
    <source>
        <dbReference type="ARBA" id="ARBA00019179"/>
    </source>
</evidence>
<gene>
    <name evidence="14 18" type="primary">rnhB</name>
    <name evidence="18" type="ORF">NCTC12413_01666</name>
</gene>
<dbReference type="NCBIfam" id="NF000595">
    <property type="entry name" value="PRK00015.1-3"/>
    <property type="match status" value="1"/>
</dbReference>
<dbReference type="AlphaFoldDB" id="A0A2T7BXR3"/>
<proteinExistence type="inferred from homology"/>
<keyword evidence="13 14" id="KW-0464">Manganese</keyword>
<comment type="cofactor">
    <cofactor evidence="2">
        <name>Mg(2+)</name>
        <dbReference type="ChEBI" id="CHEBI:18420"/>
    </cofactor>
</comment>
<evidence type="ECO:0000256" key="14">
    <source>
        <dbReference type="HAMAP-Rule" id="MF_00052"/>
    </source>
</evidence>
<evidence type="ECO:0000256" key="3">
    <source>
        <dbReference type="ARBA" id="ARBA00004065"/>
    </source>
</evidence>
<keyword evidence="8 14" id="KW-0963">Cytoplasm</keyword>
<comment type="function">
    <text evidence="3 14 16">Endonuclease that specifically degrades the RNA of RNA-DNA hybrids.</text>
</comment>
<dbReference type="Proteomes" id="UP000254956">
    <property type="component" value="Unassembled WGS sequence"/>
</dbReference>
<dbReference type="EC" id="3.1.26.4" evidence="6 14"/>
<comment type="catalytic activity">
    <reaction evidence="1 14 15 16">
        <text>Endonucleolytic cleavage to 5'-phosphomonoester.</text>
        <dbReference type="EC" id="3.1.26.4"/>
    </reaction>
</comment>
<dbReference type="InterPro" id="IPR001352">
    <property type="entry name" value="RNase_HII/HIII"/>
</dbReference>
<feature type="domain" description="RNase H type-2" evidence="17">
    <location>
        <begin position="83"/>
        <end position="271"/>
    </location>
</feature>
<evidence type="ECO:0000256" key="13">
    <source>
        <dbReference type="ARBA" id="ARBA00023211"/>
    </source>
</evidence>
<name>A0A2T7BXR3_9STAP</name>
<comment type="similarity">
    <text evidence="5 14 16">Belongs to the RNase HII family.</text>
</comment>
<accession>A0A2T7BXR3</accession>
<feature type="binding site" evidence="14 15">
    <location>
        <position position="89"/>
    </location>
    <ligand>
        <name>a divalent metal cation</name>
        <dbReference type="ChEBI" id="CHEBI:60240"/>
    </ligand>
</feature>
<dbReference type="RefSeq" id="WP_052028142.1">
    <property type="nucleotide sequence ID" value="NZ_JAIBNM010000001.1"/>
</dbReference>
<dbReference type="InterPro" id="IPR036397">
    <property type="entry name" value="RNaseH_sf"/>
</dbReference>
<organism evidence="18 19">
    <name type="scientific">Staphylococcus arlettae</name>
    <dbReference type="NCBI Taxonomy" id="29378"/>
    <lineage>
        <taxon>Bacteria</taxon>
        <taxon>Bacillati</taxon>
        <taxon>Bacillota</taxon>
        <taxon>Bacilli</taxon>
        <taxon>Bacillales</taxon>
        <taxon>Staphylococcaceae</taxon>
        <taxon>Staphylococcus</taxon>
    </lineage>
</organism>
<evidence type="ECO:0000256" key="8">
    <source>
        <dbReference type="ARBA" id="ARBA00022490"/>
    </source>
</evidence>
<evidence type="ECO:0000313" key="18">
    <source>
        <dbReference type="EMBL" id="SUJ20464.1"/>
    </source>
</evidence>
<feature type="binding site" evidence="14 15">
    <location>
        <position position="181"/>
    </location>
    <ligand>
        <name>a divalent metal cation</name>
        <dbReference type="ChEBI" id="CHEBI:60240"/>
    </ligand>
</feature>
<dbReference type="GO" id="GO:0043137">
    <property type="term" value="P:DNA replication, removal of RNA primer"/>
    <property type="evidence" value="ECO:0007669"/>
    <property type="project" value="TreeGrafter"/>
</dbReference>
<dbReference type="InterPro" id="IPR012337">
    <property type="entry name" value="RNaseH-like_sf"/>
</dbReference>
<dbReference type="Pfam" id="PF01351">
    <property type="entry name" value="RNase_HII"/>
    <property type="match status" value="1"/>
</dbReference>
<evidence type="ECO:0000256" key="11">
    <source>
        <dbReference type="ARBA" id="ARBA00022759"/>
    </source>
</evidence>
<evidence type="ECO:0000256" key="15">
    <source>
        <dbReference type="PROSITE-ProRule" id="PRU01319"/>
    </source>
</evidence>
<comment type="subcellular location">
    <subcellularLocation>
        <location evidence="4 14">Cytoplasm</location>
    </subcellularLocation>
</comment>
<evidence type="ECO:0000313" key="19">
    <source>
        <dbReference type="Proteomes" id="UP000254956"/>
    </source>
</evidence>
<evidence type="ECO:0000256" key="9">
    <source>
        <dbReference type="ARBA" id="ARBA00022722"/>
    </source>
</evidence>
<dbReference type="InterPro" id="IPR024567">
    <property type="entry name" value="RNase_HII/HIII_dom"/>
</dbReference>
<protein>
    <recommendedName>
        <fullName evidence="7 14">Ribonuclease HII</fullName>
        <shortName evidence="14">RNase HII</shortName>
        <ecNumber evidence="6 14">3.1.26.4</ecNumber>
    </recommendedName>
</protein>
<evidence type="ECO:0000259" key="17">
    <source>
        <dbReference type="PROSITE" id="PS51975"/>
    </source>
</evidence>
<dbReference type="GO" id="GO:0006298">
    <property type="term" value="P:mismatch repair"/>
    <property type="evidence" value="ECO:0007669"/>
    <property type="project" value="TreeGrafter"/>
</dbReference>
<dbReference type="FunFam" id="3.30.420.10:FF:000006">
    <property type="entry name" value="Ribonuclease HII"/>
    <property type="match status" value="1"/>
</dbReference>
<evidence type="ECO:0000256" key="10">
    <source>
        <dbReference type="ARBA" id="ARBA00022723"/>
    </source>
</evidence>
<dbReference type="PROSITE" id="PS51975">
    <property type="entry name" value="RNASE_H_2"/>
    <property type="match status" value="1"/>
</dbReference>